<dbReference type="RefSeq" id="WP_092002102.1">
    <property type="nucleotide sequence ID" value="NZ_FOUR01000003.1"/>
</dbReference>
<comment type="subcellular location">
    <subcellularLocation>
        <location evidence="1">Membrane</location>
        <topology evidence="1">Multi-pass membrane protein</topology>
    </subcellularLocation>
</comment>
<sequence>MACSCSAPEPKSPAPGFRKALWIALWVNLAMFLVEGIASIQSGSVSLMADAIDFFGDSANYILSLSVLSMGMLWRGRAAMVKGLTMATFGLVVWARAIWVAQSGITPEPLTMGAVGLLALAANVSVAVMLFRFREGDSDMRSVWLCSRNDAISNIAVMGAALGVFGTGTAWPDLVVAAIMGSLAVTAGISVVRHARKDIAEARPCAVEPATNSSSRTPGKSSPG</sequence>
<evidence type="ECO:0000256" key="4">
    <source>
        <dbReference type="ARBA" id="ARBA00023136"/>
    </source>
</evidence>
<dbReference type="GO" id="GO:0016020">
    <property type="term" value="C:membrane"/>
    <property type="evidence" value="ECO:0007669"/>
    <property type="project" value="UniProtKB-SubCell"/>
</dbReference>
<organism evidence="6 7">
    <name type="scientific">Marinobacter pelagius</name>
    <dbReference type="NCBI Taxonomy" id="379482"/>
    <lineage>
        <taxon>Bacteria</taxon>
        <taxon>Pseudomonadati</taxon>
        <taxon>Pseudomonadota</taxon>
        <taxon>Gammaproteobacteria</taxon>
        <taxon>Pseudomonadales</taxon>
        <taxon>Marinobacteraceae</taxon>
        <taxon>Marinobacter</taxon>
    </lineage>
</organism>
<keyword evidence="2 5" id="KW-0812">Transmembrane</keyword>
<dbReference type="OrthoDB" id="9799649at2"/>
<evidence type="ECO:0000313" key="7">
    <source>
        <dbReference type="Proteomes" id="UP000199339"/>
    </source>
</evidence>
<accession>A0A1I4VG08</accession>
<dbReference type="SUPFAM" id="SSF161111">
    <property type="entry name" value="Cation efflux protein transmembrane domain-like"/>
    <property type="match status" value="1"/>
</dbReference>
<feature type="transmembrane region" description="Helical" evidence="5">
    <location>
        <begin position="58"/>
        <end position="74"/>
    </location>
</feature>
<feature type="transmembrane region" description="Helical" evidence="5">
    <location>
        <begin position="111"/>
        <end position="131"/>
    </location>
</feature>
<feature type="transmembrane region" description="Helical" evidence="5">
    <location>
        <begin position="151"/>
        <end position="168"/>
    </location>
</feature>
<evidence type="ECO:0000256" key="2">
    <source>
        <dbReference type="ARBA" id="ARBA00022692"/>
    </source>
</evidence>
<evidence type="ECO:0000256" key="3">
    <source>
        <dbReference type="ARBA" id="ARBA00022989"/>
    </source>
</evidence>
<evidence type="ECO:0000256" key="5">
    <source>
        <dbReference type="SAM" id="Phobius"/>
    </source>
</evidence>
<keyword evidence="7" id="KW-1185">Reference proteome</keyword>
<dbReference type="InterPro" id="IPR027469">
    <property type="entry name" value="Cation_efflux_TMD_sf"/>
</dbReference>
<dbReference type="Proteomes" id="UP000199339">
    <property type="component" value="Unassembled WGS sequence"/>
</dbReference>
<feature type="transmembrane region" description="Helical" evidence="5">
    <location>
        <begin position="20"/>
        <end position="38"/>
    </location>
</feature>
<dbReference type="EMBL" id="FOUR01000003">
    <property type="protein sequence ID" value="SFN00081.1"/>
    <property type="molecule type" value="Genomic_DNA"/>
</dbReference>
<name>A0A1I4VG08_9GAMM</name>
<feature type="transmembrane region" description="Helical" evidence="5">
    <location>
        <begin position="86"/>
        <end position="105"/>
    </location>
</feature>
<protein>
    <submittedName>
        <fullName evidence="6">Co/Zn/Cd efflux system component</fullName>
    </submittedName>
</protein>
<evidence type="ECO:0000313" key="6">
    <source>
        <dbReference type="EMBL" id="SFN00081.1"/>
    </source>
</evidence>
<reference evidence="7" key="1">
    <citation type="submission" date="2016-10" db="EMBL/GenBank/DDBJ databases">
        <authorList>
            <person name="Varghese N."/>
            <person name="Submissions S."/>
        </authorList>
    </citation>
    <scope>NUCLEOTIDE SEQUENCE [LARGE SCALE GENOMIC DNA]</scope>
    <source>
        <strain evidence="7">CGMCC 1.6775</strain>
    </source>
</reference>
<dbReference type="Gene3D" id="1.20.1510.10">
    <property type="entry name" value="Cation efflux protein transmembrane domain"/>
    <property type="match status" value="1"/>
</dbReference>
<feature type="transmembrane region" description="Helical" evidence="5">
    <location>
        <begin position="174"/>
        <end position="192"/>
    </location>
</feature>
<evidence type="ECO:0000256" key="1">
    <source>
        <dbReference type="ARBA" id="ARBA00004141"/>
    </source>
</evidence>
<gene>
    <name evidence="6" type="ORF">SAMN04487961_1889</name>
</gene>
<dbReference type="AlphaFoldDB" id="A0A1I4VG08"/>
<keyword evidence="4 5" id="KW-0472">Membrane</keyword>
<proteinExistence type="predicted"/>
<keyword evidence="3 5" id="KW-1133">Transmembrane helix</keyword>